<evidence type="ECO:0000313" key="1">
    <source>
        <dbReference type="EMBL" id="GJE99872.1"/>
    </source>
</evidence>
<comment type="caution">
    <text evidence="1">The sequence shown here is derived from an EMBL/GenBank/DDBJ whole genome shotgun (WGS) entry which is preliminary data.</text>
</comment>
<reference evidence="1 2" key="1">
    <citation type="submission" date="2021-08" db="EMBL/GenBank/DDBJ databases">
        <title>Draft Genome Sequence of Phanerochaete sordida strain YK-624.</title>
        <authorList>
            <person name="Mori T."/>
            <person name="Dohra H."/>
            <person name="Suzuki T."/>
            <person name="Kawagishi H."/>
            <person name="Hirai H."/>
        </authorList>
    </citation>
    <scope>NUCLEOTIDE SEQUENCE [LARGE SCALE GENOMIC DNA]</scope>
    <source>
        <strain evidence="1 2">YK-624</strain>
    </source>
</reference>
<dbReference type="EMBL" id="BPQB01000123">
    <property type="protein sequence ID" value="GJE99872.1"/>
    <property type="molecule type" value="Genomic_DNA"/>
</dbReference>
<gene>
    <name evidence="1" type="ORF">PsYK624_161460</name>
</gene>
<protein>
    <submittedName>
        <fullName evidence="1">Uncharacterized protein</fullName>
    </submittedName>
</protein>
<sequence length="71" mass="7738">MADSEATSHCLDQSADRKTQGPAVLRLVSVESCSGGEHSYHFASNRVPILVIMDCVVCDKGKYHVLLYINA</sequence>
<dbReference type="AlphaFoldDB" id="A0A9P3GQE6"/>
<keyword evidence="2" id="KW-1185">Reference proteome</keyword>
<organism evidence="1 2">
    <name type="scientific">Phanerochaete sordida</name>
    <dbReference type="NCBI Taxonomy" id="48140"/>
    <lineage>
        <taxon>Eukaryota</taxon>
        <taxon>Fungi</taxon>
        <taxon>Dikarya</taxon>
        <taxon>Basidiomycota</taxon>
        <taxon>Agaricomycotina</taxon>
        <taxon>Agaricomycetes</taxon>
        <taxon>Polyporales</taxon>
        <taxon>Phanerochaetaceae</taxon>
        <taxon>Phanerochaete</taxon>
    </lineage>
</organism>
<name>A0A9P3GQE6_9APHY</name>
<dbReference type="Proteomes" id="UP000703269">
    <property type="component" value="Unassembled WGS sequence"/>
</dbReference>
<evidence type="ECO:0000313" key="2">
    <source>
        <dbReference type="Proteomes" id="UP000703269"/>
    </source>
</evidence>
<accession>A0A9P3GQE6</accession>
<proteinExistence type="predicted"/>